<dbReference type="EMBL" id="SRPY01001294">
    <property type="protein sequence ID" value="KAG5913560.1"/>
    <property type="molecule type" value="Genomic_DNA"/>
</dbReference>
<dbReference type="Proteomes" id="UP000811619">
    <property type="component" value="Unassembled WGS sequence"/>
</dbReference>
<organism evidence="1 2">
    <name type="scientific">Claviceps africana</name>
    <dbReference type="NCBI Taxonomy" id="83212"/>
    <lineage>
        <taxon>Eukaryota</taxon>
        <taxon>Fungi</taxon>
        <taxon>Dikarya</taxon>
        <taxon>Ascomycota</taxon>
        <taxon>Pezizomycotina</taxon>
        <taxon>Sordariomycetes</taxon>
        <taxon>Hypocreomycetidae</taxon>
        <taxon>Hypocreales</taxon>
        <taxon>Clavicipitaceae</taxon>
        <taxon>Claviceps</taxon>
    </lineage>
</organism>
<dbReference type="AlphaFoldDB" id="A0A8K0IZD7"/>
<dbReference type="OrthoDB" id="64220at2759"/>
<accession>A0A8K0IZD7</accession>
<evidence type="ECO:0000313" key="2">
    <source>
        <dbReference type="Proteomes" id="UP000811619"/>
    </source>
</evidence>
<gene>
    <name evidence="1" type="ORF">E4U42_001009</name>
</gene>
<comment type="caution">
    <text evidence="1">The sequence shown here is derived from an EMBL/GenBank/DDBJ whole genome shotgun (WGS) entry which is preliminary data.</text>
</comment>
<feature type="non-terminal residue" evidence="1">
    <location>
        <position position="63"/>
    </location>
</feature>
<protein>
    <submittedName>
        <fullName evidence="1">Uncharacterized protein</fullName>
    </submittedName>
</protein>
<name>A0A8K0IZD7_9HYPO</name>
<evidence type="ECO:0000313" key="1">
    <source>
        <dbReference type="EMBL" id="KAG5913560.1"/>
    </source>
</evidence>
<sequence>MGSIASTAAVAERRILFLDAYDSFTNNAVSLLKDALGSDVRVHVLHMDLRTAADDPTPDWTAD</sequence>
<keyword evidence="2" id="KW-1185">Reference proteome</keyword>
<proteinExistence type="predicted"/>
<reference evidence="1" key="1">
    <citation type="journal article" date="2020" name="bioRxiv">
        <title>Whole genome comparisons of ergot fungi reveals the divergence and evolution of species within the genus Claviceps are the result of varying mechanisms driving genome evolution and host range expansion.</title>
        <authorList>
            <person name="Wyka S.A."/>
            <person name="Mondo S.J."/>
            <person name="Liu M."/>
            <person name="Dettman J."/>
            <person name="Nalam V."/>
            <person name="Broders K.D."/>
        </authorList>
    </citation>
    <scope>NUCLEOTIDE SEQUENCE</scope>
    <source>
        <strain evidence="1">CCC 489</strain>
    </source>
</reference>